<gene>
    <name evidence="2" type="ORF">TIFTF001_001846</name>
</gene>
<accession>A0AA87Z1S4</accession>
<dbReference type="Proteomes" id="UP001187192">
    <property type="component" value="Unassembled WGS sequence"/>
</dbReference>
<keyword evidence="3" id="KW-1185">Reference proteome</keyword>
<feature type="compositionally biased region" description="Basic residues" evidence="1">
    <location>
        <begin position="159"/>
        <end position="175"/>
    </location>
</feature>
<evidence type="ECO:0000313" key="3">
    <source>
        <dbReference type="Proteomes" id="UP001187192"/>
    </source>
</evidence>
<proteinExistence type="predicted"/>
<sequence length="175" mass="20041">MKILVELFVEDLLAEERRSYPLLHKKVLVSNGFILRVCVFLLVFGEKTDSITIGDNQYHGWRLPVAELFSIIVDYLWINRAIYNSSIAEYDAQYCSSYSSILRQLHQSVNMSDKYGIHEWGLCQWPKVQTKTSSGAKNLETLPFVAVDINGGGGNVQCRSRRGRKNNKKRLRKAV</sequence>
<evidence type="ECO:0000256" key="1">
    <source>
        <dbReference type="SAM" id="MobiDB-lite"/>
    </source>
</evidence>
<dbReference type="EMBL" id="BTGU01000002">
    <property type="protein sequence ID" value="GMN27892.1"/>
    <property type="molecule type" value="Genomic_DNA"/>
</dbReference>
<dbReference type="AlphaFoldDB" id="A0AA87Z1S4"/>
<organism evidence="2 3">
    <name type="scientific">Ficus carica</name>
    <name type="common">Common fig</name>
    <dbReference type="NCBI Taxonomy" id="3494"/>
    <lineage>
        <taxon>Eukaryota</taxon>
        <taxon>Viridiplantae</taxon>
        <taxon>Streptophyta</taxon>
        <taxon>Embryophyta</taxon>
        <taxon>Tracheophyta</taxon>
        <taxon>Spermatophyta</taxon>
        <taxon>Magnoliopsida</taxon>
        <taxon>eudicotyledons</taxon>
        <taxon>Gunneridae</taxon>
        <taxon>Pentapetalae</taxon>
        <taxon>rosids</taxon>
        <taxon>fabids</taxon>
        <taxon>Rosales</taxon>
        <taxon>Moraceae</taxon>
        <taxon>Ficeae</taxon>
        <taxon>Ficus</taxon>
    </lineage>
</organism>
<reference evidence="2" key="1">
    <citation type="submission" date="2023-07" db="EMBL/GenBank/DDBJ databases">
        <title>draft genome sequence of fig (Ficus carica).</title>
        <authorList>
            <person name="Takahashi T."/>
            <person name="Nishimura K."/>
        </authorList>
    </citation>
    <scope>NUCLEOTIDE SEQUENCE</scope>
</reference>
<feature type="region of interest" description="Disordered" evidence="1">
    <location>
        <begin position="156"/>
        <end position="175"/>
    </location>
</feature>
<protein>
    <submittedName>
        <fullName evidence="2">Uncharacterized protein</fullName>
    </submittedName>
</protein>
<comment type="caution">
    <text evidence="2">The sequence shown here is derived from an EMBL/GenBank/DDBJ whole genome shotgun (WGS) entry which is preliminary data.</text>
</comment>
<evidence type="ECO:0000313" key="2">
    <source>
        <dbReference type="EMBL" id="GMN27892.1"/>
    </source>
</evidence>
<name>A0AA87Z1S4_FICCA</name>